<keyword evidence="7" id="KW-0812">Transmembrane</keyword>
<keyword evidence="7" id="KW-1133">Transmembrane helix</keyword>
<dbReference type="GO" id="GO:0016324">
    <property type="term" value="C:apical plasma membrane"/>
    <property type="evidence" value="ECO:0007669"/>
    <property type="project" value="TreeGrafter"/>
</dbReference>
<dbReference type="Gene3D" id="1.20.140.150">
    <property type="match status" value="1"/>
</dbReference>
<reference evidence="9" key="3">
    <citation type="submission" date="2025-09" db="UniProtKB">
        <authorList>
            <consortium name="Ensembl"/>
        </authorList>
    </citation>
    <scope>IDENTIFICATION</scope>
</reference>
<feature type="region of interest" description="Disordered" evidence="6">
    <location>
        <begin position="147"/>
        <end position="178"/>
    </location>
</feature>
<dbReference type="PANTHER" id="PTHR15012:SF8">
    <property type="entry name" value="PROTEIN SHROOM2"/>
    <property type="match status" value="1"/>
</dbReference>
<evidence type="ECO:0000256" key="5">
    <source>
        <dbReference type="SAM" id="Coils"/>
    </source>
</evidence>
<accession>A0A8I5NRM4</accession>
<dbReference type="PROSITE" id="PS51307">
    <property type="entry name" value="ASD2"/>
    <property type="match status" value="1"/>
</dbReference>
<dbReference type="GO" id="GO:0051015">
    <property type="term" value="F:actin filament binding"/>
    <property type="evidence" value="ECO:0007669"/>
    <property type="project" value="InterPro"/>
</dbReference>
<dbReference type="Proteomes" id="UP000028761">
    <property type="component" value="Chromosome X"/>
</dbReference>
<keyword evidence="5" id="KW-0175">Coiled coil</keyword>
<keyword evidence="10" id="KW-1185">Reference proteome</keyword>
<dbReference type="PANTHER" id="PTHR15012">
    <property type="entry name" value="APICAL PROTEIN/SHROOM-RELATED"/>
    <property type="match status" value="1"/>
</dbReference>
<dbReference type="GO" id="GO:0005912">
    <property type="term" value="C:adherens junction"/>
    <property type="evidence" value="ECO:0007669"/>
    <property type="project" value="TreeGrafter"/>
</dbReference>
<feature type="region of interest" description="Disordered" evidence="6">
    <location>
        <begin position="242"/>
        <end position="268"/>
    </location>
</feature>
<evidence type="ECO:0000256" key="4">
    <source>
        <dbReference type="ARBA" id="ARBA00023212"/>
    </source>
</evidence>
<dbReference type="GO" id="GO:0007015">
    <property type="term" value="P:actin filament organization"/>
    <property type="evidence" value="ECO:0007669"/>
    <property type="project" value="TreeGrafter"/>
</dbReference>
<dbReference type="Pfam" id="PF08687">
    <property type="entry name" value="ASD2"/>
    <property type="match status" value="1"/>
</dbReference>
<dbReference type="Gene3D" id="6.10.250.3120">
    <property type="match status" value="1"/>
</dbReference>
<comment type="subcellular location">
    <subcellularLocation>
        <location evidence="1">Cytoplasm</location>
        <location evidence="1">Cytoskeleton</location>
    </subcellularLocation>
</comment>
<keyword evidence="4" id="KW-0206">Cytoskeleton</keyword>
<dbReference type="AlphaFoldDB" id="A0A8I5NRM4"/>
<feature type="region of interest" description="Disordered" evidence="6">
    <location>
        <begin position="93"/>
        <end position="125"/>
    </location>
</feature>
<gene>
    <name evidence="9" type="primary">SHROOM2</name>
</gene>
<evidence type="ECO:0000256" key="7">
    <source>
        <dbReference type="SAM" id="Phobius"/>
    </source>
</evidence>
<dbReference type="GeneTree" id="ENSGT00940000155212"/>
<evidence type="ECO:0000256" key="3">
    <source>
        <dbReference type="ARBA" id="ARBA00022490"/>
    </source>
</evidence>
<evidence type="ECO:0000256" key="1">
    <source>
        <dbReference type="ARBA" id="ARBA00004245"/>
    </source>
</evidence>
<feature type="transmembrane region" description="Helical" evidence="7">
    <location>
        <begin position="537"/>
        <end position="560"/>
    </location>
</feature>
<name>A0A8I5NRM4_PAPAN</name>
<keyword evidence="7" id="KW-0472">Membrane</keyword>
<keyword evidence="3" id="KW-0963">Cytoplasm</keyword>
<dbReference type="InterPro" id="IPR014799">
    <property type="entry name" value="ASD2_dom"/>
</dbReference>
<dbReference type="GO" id="GO:0043296">
    <property type="term" value="C:apical junction complex"/>
    <property type="evidence" value="ECO:0007669"/>
    <property type="project" value="TreeGrafter"/>
</dbReference>
<dbReference type="GO" id="GO:0030864">
    <property type="term" value="C:cortical actin cytoskeleton"/>
    <property type="evidence" value="ECO:0007669"/>
    <property type="project" value="TreeGrafter"/>
</dbReference>
<feature type="transmembrane region" description="Helical" evidence="7">
    <location>
        <begin position="506"/>
        <end position="525"/>
    </location>
</feature>
<evidence type="ECO:0000256" key="6">
    <source>
        <dbReference type="SAM" id="MobiDB-lite"/>
    </source>
</evidence>
<evidence type="ECO:0000313" key="10">
    <source>
        <dbReference type="Proteomes" id="UP000028761"/>
    </source>
</evidence>
<feature type="domain" description="ASD2" evidence="8">
    <location>
        <begin position="196"/>
        <end position="407"/>
    </location>
</feature>
<feature type="transmembrane region" description="Helical" evidence="7">
    <location>
        <begin position="589"/>
        <end position="613"/>
    </location>
</feature>
<evidence type="ECO:0000256" key="2">
    <source>
        <dbReference type="ARBA" id="ARBA00006469"/>
    </source>
</evidence>
<evidence type="ECO:0000313" key="9">
    <source>
        <dbReference type="Ensembl" id="ENSPANP00000056955.1"/>
    </source>
</evidence>
<proteinExistence type="inferred from homology"/>
<feature type="coiled-coil region" evidence="5">
    <location>
        <begin position="284"/>
        <end position="340"/>
    </location>
</feature>
<dbReference type="InterPro" id="IPR027685">
    <property type="entry name" value="Shroom_fam"/>
</dbReference>
<protein>
    <submittedName>
        <fullName evidence="9">Shroom family member 2</fullName>
    </submittedName>
</protein>
<comment type="similarity">
    <text evidence="2">Belongs to the shroom family.</text>
</comment>
<sequence length="628" mass="70098">MERMLELEGGGRSQRELLEASVSSRMCDHGGSFKSGGWLVPSSQVPIRRGGQGMRQSGSVAGACFAISADCFSSRIERVMDNNTTVKMVPIKIVHSESQPEKESRQSLARPAEPPALPHGLEKDQIKTLSTSEQFYSRFCLYTRQGAEPEAPHRAQPAEPQPLGTQAPPEKDRCASPPGLSYMKAKEKTVEDLKSEELAREIVGKDKSLADILDPSVKIKTTMDLMEGIFPKDEHLLEEAQQRRKLLPKIPSPRSTEERKEEPSVPAAVSLATNSTYYSTSAPKAELLIKMKDMQEQQEREEDSGSDLDHDLSVKKQELIESISRKLQVLREARESLLEDVQANTVLGAEVEAIVKGVCKPSEFDKFRMFIGDLDKVVNLLLSLSGRLARVENALNNLDDNASPGDRFPGCTATMSWFCNSANCQFSVFTLTTIGWILSCTSMGLVEWRIWYMKDTPLYHPGIACVGIFRVCIYRHRTNSTTTKFCYRYSYQDTFLPFEIYMAQRFLLTASIFGFFGRAFNILALRNTSVKIFEEDTYNSFIVSGVFNIAAGVFILIAVLQNYDAIINSRGITFPPSLQMPFKPDVQEVGTAIQVAGIGVLPMLLTGMFSLFYKCPLYCQVHPDISET</sequence>
<evidence type="ECO:0000259" key="8">
    <source>
        <dbReference type="PROSITE" id="PS51307"/>
    </source>
</evidence>
<reference evidence="9" key="2">
    <citation type="submission" date="2025-08" db="UniProtKB">
        <authorList>
            <consortium name="Ensembl"/>
        </authorList>
    </citation>
    <scope>IDENTIFICATION</scope>
</reference>
<dbReference type="Ensembl" id="ENSPANT00000064379.1">
    <property type="protein sequence ID" value="ENSPANP00000056955.1"/>
    <property type="gene ID" value="ENSPANG00000005170.4"/>
</dbReference>
<reference evidence="9 10" key="1">
    <citation type="submission" date="2012-03" db="EMBL/GenBank/DDBJ databases">
        <title>Whole Genome Assembly of Papio anubis.</title>
        <authorList>
            <person name="Liu Y.L."/>
            <person name="Abraham K.A."/>
            <person name="Akbar H.A."/>
            <person name="Ali S.A."/>
            <person name="Anosike U.A."/>
            <person name="Aqrawi P.A."/>
            <person name="Arias F.A."/>
            <person name="Attaway T.A."/>
            <person name="Awwad R.A."/>
            <person name="Babu C.B."/>
            <person name="Bandaranaike D.B."/>
            <person name="Battles P.B."/>
            <person name="Bell A.B."/>
            <person name="Beltran B.B."/>
            <person name="Berhane-Mersha D.B."/>
            <person name="Bess C.B."/>
            <person name="Bickham C.B."/>
            <person name="Bolden T.B."/>
            <person name="Carter K.C."/>
            <person name="Chau D.C."/>
            <person name="Chavez A.C."/>
            <person name="Clerc-Blankenburg K.C."/>
            <person name="Coyle M.C."/>
            <person name="Dao M.D."/>
            <person name="Davila M.L.D."/>
            <person name="Davy-Carroll L.D."/>
            <person name="Denson S.D."/>
            <person name="Dinh H.D."/>
            <person name="Fernandez S.F."/>
            <person name="Fernando P.F."/>
            <person name="Forbes L.F."/>
            <person name="Francis C.F."/>
            <person name="Francisco L.F."/>
            <person name="Fu Q.F."/>
            <person name="Garcia-Iii R.G."/>
            <person name="Garrett T.G."/>
            <person name="Gross S.G."/>
            <person name="Gubbala S.G."/>
            <person name="Hirani K.H."/>
            <person name="Hogues M.H."/>
            <person name="Hollins B.H."/>
            <person name="Jackson L.J."/>
            <person name="Javaid M.J."/>
            <person name="Jhangiani S.J."/>
            <person name="Johnson A.J."/>
            <person name="Johnson B.J."/>
            <person name="Jones J.J."/>
            <person name="Joshi V.J."/>
            <person name="Kalu J.K."/>
            <person name="Khan N.K."/>
            <person name="Korchina V.K."/>
            <person name="Kovar C.K."/>
            <person name="Lago L.L."/>
            <person name="Lara F.L."/>
            <person name="Le T.-K.L."/>
            <person name="Lee S.L."/>
            <person name="Legall-Iii F.L."/>
            <person name="Lemon S.L."/>
            <person name="Liu J.L."/>
            <person name="Liu Y.-S.L."/>
            <person name="Liyanage D.L."/>
            <person name="Lopez J.L."/>
            <person name="Lorensuhewa L.L."/>
            <person name="Mata R.M."/>
            <person name="Mathew T.M."/>
            <person name="Mercado C.M."/>
            <person name="Mercado I.M."/>
            <person name="Morales K.M."/>
            <person name="Morgan M.M."/>
            <person name="Munidasa M.M."/>
            <person name="Ngo D.N."/>
            <person name="Nguyen L.N."/>
            <person name="Nguyen T.N."/>
            <person name="Nguyen N.N."/>
            <person name="Obregon M.O."/>
            <person name="Okwuonu G.O."/>
            <person name="Ongeri F.O."/>
            <person name="Onwere C.O."/>
            <person name="Osifeso I.O."/>
            <person name="Parra A.P."/>
            <person name="Patil S.P."/>
            <person name="Perez A.P."/>
            <person name="Perez Y.P."/>
            <person name="Pham C.P."/>
            <person name="Pu L.-L.P."/>
            <person name="Puazo M.P."/>
            <person name="Quiroz J.Q."/>
            <person name="Rouhana J.R."/>
            <person name="Ruiz M.R."/>
            <person name="Ruiz S.-J.R."/>
            <person name="Saada N.S."/>
            <person name="Santibanez J.S."/>
            <person name="Scheel M.S."/>
            <person name="Schneider B.S."/>
            <person name="Simmons D.S."/>
            <person name="Sisson I.S."/>
            <person name="Tang L.-Y.T."/>
            <person name="Thornton R.T."/>
            <person name="Tisius J.T."/>
            <person name="Toledanes G.T."/>
            <person name="Trejos Z.T."/>
            <person name="Usmani K.U."/>
            <person name="Varghese R.V."/>
            <person name="Vattathil S.V."/>
            <person name="Vee V.V."/>
            <person name="Walker D.W."/>
            <person name="Weissenberger G.W."/>
            <person name="White C.W."/>
            <person name="Williams A.W."/>
            <person name="Woodworth J.W."/>
            <person name="Wright R.W."/>
            <person name="Zhu Y.Z."/>
            <person name="Han Y.H."/>
            <person name="Newsham I.N."/>
            <person name="Nazareth L.N."/>
            <person name="Worley K.W."/>
            <person name="Muzny D.M."/>
            <person name="Rogers J.R."/>
            <person name="Gibbs R.G."/>
        </authorList>
    </citation>
    <scope>NUCLEOTIDE SEQUENCE [LARGE SCALE GENOMIC DNA]</scope>
</reference>
<organism evidence="9 10">
    <name type="scientific">Papio anubis</name>
    <name type="common">Olive baboon</name>
    <dbReference type="NCBI Taxonomy" id="9555"/>
    <lineage>
        <taxon>Eukaryota</taxon>
        <taxon>Metazoa</taxon>
        <taxon>Chordata</taxon>
        <taxon>Craniata</taxon>
        <taxon>Vertebrata</taxon>
        <taxon>Euteleostomi</taxon>
        <taxon>Mammalia</taxon>
        <taxon>Eutheria</taxon>
        <taxon>Euarchontoglires</taxon>
        <taxon>Primates</taxon>
        <taxon>Haplorrhini</taxon>
        <taxon>Catarrhini</taxon>
        <taxon>Cercopithecidae</taxon>
        <taxon>Cercopithecinae</taxon>
        <taxon>Papio</taxon>
    </lineage>
</organism>
<feature type="compositionally biased region" description="Basic and acidic residues" evidence="6">
    <location>
        <begin position="94"/>
        <end position="105"/>
    </location>
</feature>